<evidence type="ECO:0000313" key="5">
    <source>
        <dbReference type="Proteomes" id="UP000315750"/>
    </source>
</evidence>
<dbReference type="CDD" id="cd01951">
    <property type="entry name" value="lectin_L-type"/>
    <property type="match status" value="1"/>
</dbReference>
<evidence type="ECO:0000256" key="1">
    <source>
        <dbReference type="SAM" id="Phobius"/>
    </source>
</evidence>
<evidence type="ECO:0000259" key="3">
    <source>
        <dbReference type="Pfam" id="PF00139"/>
    </source>
</evidence>
<feature type="signal peptide" evidence="2">
    <location>
        <begin position="1"/>
        <end position="23"/>
    </location>
</feature>
<dbReference type="Pfam" id="PF00139">
    <property type="entry name" value="Lectin_legB"/>
    <property type="match status" value="1"/>
</dbReference>
<gene>
    <name evidence="4" type="ORF">Pan181_35130</name>
</gene>
<dbReference type="SUPFAM" id="SSF49899">
    <property type="entry name" value="Concanavalin A-like lectins/glucanases"/>
    <property type="match status" value="1"/>
</dbReference>
<dbReference type="Proteomes" id="UP000315750">
    <property type="component" value="Chromosome"/>
</dbReference>
<keyword evidence="1" id="KW-1133">Transmembrane helix</keyword>
<dbReference type="OrthoDB" id="283370at2"/>
<organism evidence="4 5">
    <name type="scientific">Aeoliella mucimassa</name>
    <dbReference type="NCBI Taxonomy" id="2527972"/>
    <lineage>
        <taxon>Bacteria</taxon>
        <taxon>Pseudomonadati</taxon>
        <taxon>Planctomycetota</taxon>
        <taxon>Planctomycetia</taxon>
        <taxon>Pirellulales</taxon>
        <taxon>Lacipirellulaceae</taxon>
        <taxon>Aeoliella</taxon>
    </lineage>
</organism>
<keyword evidence="1" id="KW-0472">Membrane</keyword>
<feature type="chain" id="PRO_5021859654" evidence="2">
    <location>
        <begin position="24"/>
        <end position="298"/>
    </location>
</feature>
<dbReference type="RefSeq" id="WP_145248378.1">
    <property type="nucleotide sequence ID" value="NZ_CP036278.1"/>
</dbReference>
<dbReference type="InterPro" id="IPR050258">
    <property type="entry name" value="Leguminous_Lectin"/>
</dbReference>
<dbReference type="InterPro" id="IPR056573">
    <property type="entry name" value="Lectin_L-type_dom"/>
</dbReference>
<keyword evidence="1" id="KW-0812">Transmembrane</keyword>
<dbReference type="EMBL" id="CP036278">
    <property type="protein sequence ID" value="QDU57298.1"/>
    <property type="molecule type" value="Genomic_DNA"/>
</dbReference>
<dbReference type="KEGG" id="amuc:Pan181_35130"/>
<keyword evidence="2" id="KW-0732">Signal</keyword>
<dbReference type="AlphaFoldDB" id="A0A518ARE7"/>
<dbReference type="PANTHER" id="PTHR32401:SF48">
    <property type="entry name" value="LEGUME LECTIN DOMAIN-CONTAINING PROTEIN"/>
    <property type="match status" value="1"/>
</dbReference>
<keyword evidence="5" id="KW-1185">Reference proteome</keyword>
<sequence precursor="true">MTKTIAACFMILGLLLTCLQAQADVIYNGFSDTSSLQLNAAASTAATSDGTVLRLTPAIGNRAGSAFSLDKVSTAEFSSIFSFRITEPGGPVFDFNNESGADGFVFVVQNIANTVGTAGQGIGYANIGTSIGVEYDTWGNAGNNDPSQSHIGIDLNGNVNHAAAGQGPTAIIGDSNAATTDLPGPELDDGDRWWSWVIYDGNTIDVYIAQDNSTTEPALPAVPMLSFDMDLNSILGGSDQAYVGFTSGTGSDWANHDILYWRYTEAVVPEPASWLTLAFGALVFGGIAHRHKFRSSMR</sequence>
<evidence type="ECO:0000313" key="4">
    <source>
        <dbReference type="EMBL" id="QDU57298.1"/>
    </source>
</evidence>
<dbReference type="GO" id="GO:0030246">
    <property type="term" value="F:carbohydrate binding"/>
    <property type="evidence" value="ECO:0007669"/>
    <property type="project" value="UniProtKB-KW"/>
</dbReference>
<dbReference type="InterPro" id="IPR013320">
    <property type="entry name" value="ConA-like_dom_sf"/>
</dbReference>
<evidence type="ECO:0000256" key="2">
    <source>
        <dbReference type="SAM" id="SignalP"/>
    </source>
</evidence>
<dbReference type="PANTHER" id="PTHR32401">
    <property type="entry name" value="CONCANAVALIN A-LIKE LECTIN FAMILY PROTEIN"/>
    <property type="match status" value="1"/>
</dbReference>
<keyword evidence="4" id="KW-0430">Lectin</keyword>
<dbReference type="Gene3D" id="2.60.120.200">
    <property type="match status" value="1"/>
</dbReference>
<protein>
    <submittedName>
        <fullName evidence="4">Legume lectin domain protein</fullName>
    </submittedName>
</protein>
<proteinExistence type="predicted"/>
<accession>A0A518ARE7</accession>
<feature type="domain" description="Legume lectin" evidence="3">
    <location>
        <begin position="26"/>
        <end position="267"/>
    </location>
</feature>
<dbReference type="InterPro" id="IPR001220">
    <property type="entry name" value="Legume_lectin_dom"/>
</dbReference>
<name>A0A518ARE7_9BACT</name>
<reference evidence="4 5" key="1">
    <citation type="submission" date="2019-02" db="EMBL/GenBank/DDBJ databases">
        <title>Deep-cultivation of Planctomycetes and their phenomic and genomic characterization uncovers novel biology.</title>
        <authorList>
            <person name="Wiegand S."/>
            <person name="Jogler M."/>
            <person name="Boedeker C."/>
            <person name="Pinto D."/>
            <person name="Vollmers J."/>
            <person name="Rivas-Marin E."/>
            <person name="Kohn T."/>
            <person name="Peeters S.H."/>
            <person name="Heuer A."/>
            <person name="Rast P."/>
            <person name="Oberbeckmann S."/>
            <person name="Bunk B."/>
            <person name="Jeske O."/>
            <person name="Meyerdierks A."/>
            <person name="Storesund J.E."/>
            <person name="Kallscheuer N."/>
            <person name="Luecker S."/>
            <person name="Lage O.M."/>
            <person name="Pohl T."/>
            <person name="Merkel B.J."/>
            <person name="Hornburger P."/>
            <person name="Mueller R.-W."/>
            <person name="Bruemmer F."/>
            <person name="Labrenz M."/>
            <person name="Spormann A.M."/>
            <person name="Op den Camp H."/>
            <person name="Overmann J."/>
            <person name="Amann R."/>
            <person name="Jetten M.S.M."/>
            <person name="Mascher T."/>
            <person name="Medema M.H."/>
            <person name="Devos D.P."/>
            <person name="Kaster A.-K."/>
            <person name="Ovreas L."/>
            <person name="Rohde M."/>
            <person name="Galperin M.Y."/>
            <person name="Jogler C."/>
        </authorList>
    </citation>
    <scope>NUCLEOTIDE SEQUENCE [LARGE SCALE GENOMIC DNA]</scope>
    <source>
        <strain evidence="4 5">Pan181</strain>
    </source>
</reference>
<feature type="transmembrane region" description="Helical" evidence="1">
    <location>
        <begin position="272"/>
        <end position="289"/>
    </location>
</feature>